<keyword evidence="4" id="KW-1185">Reference proteome</keyword>
<dbReference type="AlphaFoldDB" id="A0A1E5LK65"/>
<dbReference type="OrthoDB" id="2989424at2"/>
<evidence type="ECO:0000313" key="4">
    <source>
        <dbReference type="Proteomes" id="UP000095209"/>
    </source>
</evidence>
<dbReference type="EMBL" id="MJEH01000001">
    <property type="protein sequence ID" value="OEH94474.1"/>
    <property type="molecule type" value="Genomic_DNA"/>
</dbReference>
<protein>
    <submittedName>
        <fullName evidence="3">Uncharacterized protein</fullName>
    </submittedName>
</protein>
<comment type="caution">
    <text evidence="3">The sequence shown here is derived from an EMBL/GenBank/DDBJ whole genome shotgun (WGS) entry which is preliminary data.</text>
</comment>
<feature type="compositionally biased region" description="Basic residues" evidence="1">
    <location>
        <begin position="126"/>
        <end position="135"/>
    </location>
</feature>
<dbReference type="RefSeq" id="WP_069715408.1">
    <property type="nucleotide sequence ID" value="NZ_MJEH01000001.1"/>
</dbReference>
<name>A0A1E5LK65_9BACI</name>
<feature type="compositionally biased region" description="Polar residues" evidence="1">
    <location>
        <begin position="77"/>
        <end position="88"/>
    </location>
</feature>
<feature type="compositionally biased region" description="Low complexity" evidence="1">
    <location>
        <begin position="100"/>
        <end position="109"/>
    </location>
</feature>
<keyword evidence="2" id="KW-0812">Transmembrane</keyword>
<keyword evidence="2" id="KW-0472">Membrane</keyword>
<keyword evidence="2" id="KW-1133">Transmembrane helix</keyword>
<evidence type="ECO:0000256" key="1">
    <source>
        <dbReference type="SAM" id="MobiDB-lite"/>
    </source>
</evidence>
<sequence length="135" mass="15340">MFRQINPIVSILIGLAAFGLLYKLFTNPMSLIMQLIITAGIVVLLLFIFSSIMNRRYSNSDYSAYRKAVKQSKNKYKTSPTAKDSTSIMPKKVQMKNKPKTTTNKSKTSASRKRRDTNLTVIEGKKGKKRNRALF</sequence>
<accession>A0A1E5LK65</accession>
<dbReference type="NCBIfam" id="NF041554">
    <property type="entry name" value="SA1362_fam"/>
    <property type="match status" value="1"/>
</dbReference>
<dbReference type="STRING" id="1305675.BFG57_07300"/>
<evidence type="ECO:0000256" key="2">
    <source>
        <dbReference type="SAM" id="Phobius"/>
    </source>
</evidence>
<gene>
    <name evidence="3" type="ORF">BFG57_07300</name>
</gene>
<feature type="transmembrane region" description="Helical" evidence="2">
    <location>
        <begin position="7"/>
        <end position="25"/>
    </location>
</feature>
<feature type="transmembrane region" description="Helical" evidence="2">
    <location>
        <begin position="31"/>
        <end position="49"/>
    </location>
</feature>
<reference evidence="3 4" key="1">
    <citation type="submission" date="2016-08" db="EMBL/GenBank/DDBJ databases">
        <title>Genome of Bacillus solimangrovi GH2-4.</title>
        <authorList>
            <person name="Lim S."/>
            <person name="Kim B.-C."/>
        </authorList>
    </citation>
    <scope>NUCLEOTIDE SEQUENCE [LARGE SCALE GENOMIC DNA]</scope>
    <source>
        <strain evidence="3 4">GH2-4</strain>
    </source>
</reference>
<organism evidence="3 4">
    <name type="scientific">Bacillus solimangrovi</name>
    <dbReference type="NCBI Taxonomy" id="1305675"/>
    <lineage>
        <taxon>Bacteria</taxon>
        <taxon>Bacillati</taxon>
        <taxon>Bacillota</taxon>
        <taxon>Bacilli</taxon>
        <taxon>Bacillales</taxon>
        <taxon>Bacillaceae</taxon>
        <taxon>Bacillus</taxon>
    </lineage>
</organism>
<dbReference type="InterPro" id="IPR048110">
    <property type="entry name" value="SA1362/YqhP-like"/>
</dbReference>
<proteinExistence type="predicted"/>
<evidence type="ECO:0000313" key="3">
    <source>
        <dbReference type="EMBL" id="OEH94474.1"/>
    </source>
</evidence>
<feature type="region of interest" description="Disordered" evidence="1">
    <location>
        <begin position="72"/>
        <end position="135"/>
    </location>
</feature>
<dbReference type="Proteomes" id="UP000095209">
    <property type="component" value="Unassembled WGS sequence"/>
</dbReference>